<dbReference type="Gene3D" id="3.10.560.10">
    <property type="entry name" value="Outer membrane lipoprotein wza domain like"/>
    <property type="match status" value="1"/>
</dbReference>
<feature type="signal peptide" evidence="2">
    <location>
        <begin position="1"/>
        <end position="27"/>
    </location>
</feature>
<dbReference type="PANTHER" id="PTHR33619">
    <property type="entry name" value="POLYSACCHARIDE EXPORT PROTEIN GFCE-RELATED"/>
    <property type="match status" value="1"/>
</dbReference>
<reference evidence="5" key="1">
    <citation type="submission" date="2022-09" db="EMBL/GenBank/DDBJ databases">
        <title>Rhodovastum sp. nov. RN2-1 isolated from soil in Seongnam, South Korea.</title>
        <authorList>
            <person name="Le N.T."/>
        </authorList>
    </citation>
    <scope>NUCLEOTIDE SEQUENCE</scope>
    <source>
        <strain evidence="5">RN2-1</strain>
    </source>
</reference>
<evidence type="ECO:0000259" key="4">
    <source>
        <dbReference type="Pfam" id="PF10531"/>
    </source>
</evidence>
<evidence type="ECO:0000256" key="1">
    <source>
        <dbReference type="ARBA" id="ARBA00022729"/>
    </source>
</evidence>
<dbReference type="InterPro" id="IPR006311">
    <property type="entry name" value="TAT_signal"/>
</dbReference>
<dbReference type="InterPro" id="IPR019554">
    <property type="entry name" value="Soluble_ligand-bd"/>
</dbReference>
<dbReference type="PANTHER" id="PTHR33619:SF3">
    <property type="entry name" value="POLYSACCHARIDE EXPORT PROTEIN GFCE-RELATED"/>
    <property type="match status" value="1"/>
</dbReference>
<dbReference type="Gene3D" id="3.30.1950.10">
    <property type="entry name" value="wza like domain"/>
    <property type="match status" value="1"/>
</dbReference>
<proteinExistence type="predicted"/>
<feature type="chain" id="PRO_5041221799" evidence="2">
    <location>
        <begin position="28"/>
        <end position="196"/>
    </location>
</feature>
<protein>
    <submittedName>
        <fullName evidence="5">Polysaccharide export protein</fullName>
    </submittedName>
</protein>
<dbReference type="InterPro" id="IPR003715">
    <property type="entry name" value="Poly_export_N"/>
</dbReference>
<dbReference type="RefSeq" id="WP_264714188.1">
    <property type="nucleotide sequence ID" value="NZ_JAPDNT010000009.1"/>
</dbReference>
<dbReference type="PROSITE" id="PS51257">
    <property type="entry name" value="PROKAR_LIPOPROTEIN"/>
    <property type="match status" value="1"/>
</dbReference>
<organism evidence="5 6">
    <name type="scientific">Limobrevibacterium gyesilva</name>
    <dbReference type="NCBI Taxonomy" id="2991712"/>
    <lineage>
        <taxon>Bacteria</taxon>
        <taxon>Pseudomonadati</taxon>
        <taxon>Pseudomonadota</taxon>
        <taxon>Alphaproteobacteria</taxon>
        <taxon>Acetobacterales</taxon>
        <taxon>Acetobacteraceae</taxon>
        <taxon>Limobrevibacterium</taxon>
    </lineage>
</organism>
<dbReference type="Pfam" id="PF02563">
    <property type="entry name" value="Poly_export"/>
    <property type="match status" value="1"/>
</dbReference>
<comment type="caution">
    <text evidence="5">The sequence shown here is derived from an EMBL/GenBank/DDBJ whole genome shotgun (WGS) entry which is preliminary data.</text>
</comment>
<dbReference type="GO" id="GO:0015159">
    <property type="term" value="F:polysaccharide transmembrane transporter activity"/>
    <property type="evidence" value="ECO:0007669"/>
    <property type="project" value="InterPro"/>
</dbReference>
<dbReference type="Pfam" id="PF10531">
    <property type="entry name" value="SLBB"/>
    <property type="match status" value="1"/>
</dbReference>
<gene>
    <name evidence="5" type="ORF">OL599_12885</name>
</gene>
<sequence>MPPIRPSRRRLLRAVAALPLLGTLALAACAPGRDLAPLPEAPSTAYRLGPNDQVRVITFGEESLSEIFRVNDAGNIALPLVGLVKAQGLTTEELGTRIADLLRSKNLLRSPSVSVEVTEYRPVFVLGEVTRPGQVTYQPGMSVLSAIAVSGGYTYRAVENYAAIVRRIDDQPVRGKVMPETLVRPGDIITVFERYF</sequence>
<evidence type="ECO:0000313" key="6">
    <source>
        <dbReference type="Proteomes" id="UP001165679"/>
    </source>
</evidence>
<feature type="domain" description="Soluble ligand binding" evidence="4">
    <location>
        <begin position="123"/>
        <end position="176"/>
    </location>
</feature>
<evidence type="ECO:0000256" key="2">
    <source>
        <dbReference type="SAM" id="SignalP"/>
    </source>
</evidence>
<dbReference type="AlphaFoldDB" id="A0AA42CI00"/>
<dbReference type="PROSITE" id="PS51318">
    <property type="entry name" value="TAT"/>
    <property type="match status" value="1"/>
</dbReference>
<dbReference type="InterPro" id="IPR049712">
    <property type="entry name" value="Poly_export"/>
</dbReference>
<name>A0AA42CI00_9PROT</name>
<dbReference type="Proteomes" id="UP001165679">
    <property type="component" value="Unassembled WGS sequence"/>
</dbReference>
<accession>A0AA42CI00</accession>
<evidence type="ECO:0000313" key="5">
    <source>
        <dbReference type="EMBL" id="MCW3475472.1"/>
    </source>
</evidence>
<feature type="domain" description="Polysaccharide export protein N-terminal" evidence="3">
    <location>
        <begin position="41"/>
        <end position="118"/>
    </location>
</feature>
<evidence type="ECO:0000259" key="3">
    <source>
        <dbReference type="Pfam" id="PF02563"/>
    </source>
</evidence>
<keyword evidence="1 2" id="KW-0732">Signal</keyword>
<reference evidence="5" key="2">
    <citation type="submission" date="2022-10" db="EMBL/GenBank/DDBJ databases">
        <authorList>
            <person name="Trinh H.N."/>
        </authorList>
    </citation>
    <scope>NUCLEOTIDE SEQUENCE</scope>
    <source>
        <strain evidence="5">RN2-1</strain>
    </source>
</reference>
<keyword evidence="6" id="KW-1185">Reference proteome</keyword>
<dbReference type="EMBL" id="JAPDNT010000009">
    <property type="protein sequence ID" value="MCW3475472.1"/>
    <property type="molecule type" value="Genomic_DNA"/>
</dbReference>